<evidence type="ECO:0000313" key="1">
    <source>
        <dbReference type="EMBL" id="TQE92279.1"/>
    </source>
</evidence>
<dbReference type="AlphaFoldDB" id="A0A540V692"/>
<protein>
    <submittedName>
        <fullName evidence="1">DUF910 family protein</fullName>
    </submittedName>
</protein>
<dbReference type="RefSeq" id="WP_141600831.1">
    <property type="nucleotide sequence ID" value="NZ_JARMSC010000006.1"/>
</dbReference>
<name>A0A540V692_9BACL</name>
<dbReference type="Proteomes" id="UP000315753">
    <property type="component" value="Unassembled WGS sequence"/>
</dbReference>
<reference evidence="1 2" key="1">
    <citation type="submission" date="2019-06" db="EMBL/GenBank/DDBJ databases">
        <title>Genome sequence of Ureibacillus terrenus.</title>
        <authorList>
            <person name="Maclea K.S."/>
            <person name="Simoes M."/>
        </authorList>
    </citation>
    <scope>NUCLEOTIDE SEQUENCE [LARGE SCALE GENOMIC DNA]</scope>
    <source>
        <strain evidence="1 2">ATCC BAA-384</strain>
    </source>
</reference>
<gene>
    <name evidence="1" type="ORF">FKZ59_00805</name>
</gene>
<accession>A0A540V692</accession>
<evidence type="ECO:0000313" key="2">
    <source>
        <dbReference type="Proteomes" id="UP000315753"/>
    </source>
</evidence>
<dbReference type="EMBL" id="VIGD01000001">
    <property type="protein sequence ID" value="TQE92279.1"/>
    <property type="molecule type" value="Genomic_DNA"/>
</dbReference>
<sequence>MKNILDIRNLLKRYGSFIYTGDRLGDLMMMEDEIRELYKSQLLDPKEFQSALLIIRNEMKMEEERKMNANKR</sequence>
<organism evidence="1 2">
    <name type="scientific">Ureibacillus terrenus</name>
    <dbReference type="NCBI Taxonomy" id="118246"/>
    <lineage>
        <taxon>Bacteria</taxon>
        <taxon>Bacillati</taxon>
        <taxon>Bacillota</taxon>
        <taxon>Bacilli</taxon>
        <taxon>Bacillales</taxon>
        <taxon>Caryophanaceae</taxon>
        <taxon>Ureibacillus</taxon>
    </lineage>
</organism>
<proteinExistence type="predicted"/>
<dbReference type="Gene3D" id="1.10.287.760">
    <property type="entry name" value="YqgQ-like"/>
    <property type="match status" value="1"/>
</dbReference>
<dbReference type="InterPro" id="IPR023164">
    <property type="entry name" value="YqgQ-like_sf"/>
</dbReference>
<dbReference type="InterPro" id="IPR009256">
    <property type="entry name" value="YqgQ-like"/>
</dbReference>
<dbReference type="Pfam" id="PF06014">
    <property type="entry name" value="YqgQ-like"/>
    <property type="match status" value="1"/>
</dbReference>
<comment type="caution">
    <text evidence="1">The sequence shown here is derived from an EMBL/GenBank/DDBJ whole genome shotgun (WGS) entry which is preliminary data.</text>
</comment>
<dbReference type="OrthoDB" id="2361671at2"/>
<dbReference type="SUPFAM" id="SSF158379">
    <property type="entry name" value="YqgQ-like"/>
    <property type="match status" value="1"/>
</dbReference>
<keyword evidence="2" id="KW-1185">Reference proteome</keyword>